<dbReference type="AlphaFoldDB" id="A0A1E4SY92"/>
<gene>
    <name evidence="1" type="ORF">CANARDRAFT_29017</name>
</gene>
<dbReference type="EMBL" id="KV453856">
    <property type="protein sequence ID" value="ODV84467.1"/>
    <property type="molecule type" value="Genomic_DNA"/>
</dbReference>
<dbReference type="Proteomes" id="UP000094801">
    <property type="component" value="Unassembled WGS sequence"/>
</dbReference>
<proteinExistence type="predicted"/>
<reference evidence="2" key="1">
    <citation type="submission" date="2016-04" db="EMBL/GenBank/DDBJ databases">
        <title>Comparative genomics of biotechnologically important yeasts.</title>
        <authorList>
            <consortium name="DOE Joint Genome Institute"/>
            <person name="Riley R."/>
            <person name="Haridas S."/>
            <person name="Wolfe K.H."/>
            <person name="Lopes M.R."/>
            <person name="Hittinger C.T."/>
            <person name="Goker M."/>
            <person name="Salamov A."/>
            <person name="Wisecaver J."/>
            <person name="Long T.M."/>
            <person name="Aerts A.L."/>
            <person name="Barry K."/>
            <person name="Choi C."/>
            <person name="Clum A."/>
            <person name="Coughlan A.Y."/>
            <person name="Deshpande S."/>
            <person name="Douglass A.P."/>
            <person name="Hanson S.J."/>
            <person name="Klenk H.-P."/>
            <person name="Labutti K."/>
            <person name="Lapidus A."/>
            <person name="Lindquist E."/>
            <person name="Lipzen A."/>
            <person name="Meier-Kolthoff J.P."/>
            <person name="Ohm R.A."/>
            <person name="Otillar R.P."/>
            <person name="Pangilinan J."/>
            <person name="Peng Y."/>
            <person name="Rokas A."/>
            <person name="Rosa C.A."/>
            <person name="Scheuner C."/>
            <person name="Sibirny A.A."/>
            <person name="Slot J.C."/>
            <person name="Stielow J.B."/>
            <person name="Sun H."/>
            <person name="Kurtzman C.P."/>
            <person name="Blackwell M."/>
            <person name="Grigoriev I.V."/>
            <person name="Jeffries T.W."/>
        </authorList>
    </citation>
    <scope>NUCLEOTIDE SEQUENCE [LARGE SCALE GENOMIC DNA]</scope>
    <source>
        <strain evidence="2">NRRL YB-2248</strain>
    </source>
</reference>
<protein>
    <submittedName>
        <fullName evidence="1">Uncharacterized protein</fullName>
    </submittedName>
</protein>
<accession>A0A1E4SY92</accession>
<evidence type="ECO:0000313" key="2">
    <source>
        <dbReference type="Proteomes" id="UP000094801"/>
    </source>
</evidence>
<keyword evidence="2" id="KW-1185">Reference proteome</keyword>
<sequence>MINRGILRANYYFIGIDIYKLEPTCSQILRGLHCLKTVNICAILFVPMVFI</sequence>
<evidence type="ECO:0000313" key="1">
    <source>
        <dbReference type="EMBL" id="ODV84467.1"/>
    </source>
</evidence>
<organism evidence="1 2">
    <name type="scientific">[Candida] arabinofermentans NRRL YB-2248</name>
    <dbReference type="NCBI Taxonomy" id="983967"/>
    <lineage>
        <taxon>Eukaryota</taxon>
        <taxon>Fungi</taxon>
        <taxon>Dikarya</taxon>
        <taxon>Ascomycota</taxon>
        <taxon>Saccharomycotina</taxon>
        <taxon>Pichiomycetes</taxon>
        <taxon>Pichiales</taxon>
        <taxon>Pichiaceae</taxon>
        <taxon>Ogataea</taxon>
        <taxon>Ogataea/Candida clade</taxon>
    </lineage>
</organism>
<name>A0A1E4SY92_9ASCO</name>